<feature type="transmembrane region" description="Helical" evidence="3">
    <location>
        <begin position="23"/>
        <end position="51"/>
    </location>
</feature>
<keyword evidence="3" id="KW-0472">Membrane</keyword>
<reference evidence="4 5" key="1">
    <citation type="journal article" date="2017" name="Nature">
        <title>The Apostasia genome and the evolution of orchids.</title>
        <authorList>
            <person name="Zhang G.Q."/>
            <person name="Liu K.W."/>
            <person name="Li Z."/>
            <person name="Lohaus R."/>
            <person name="Hsiao Y.Y."/>
            <person name="Niu S.C."/>
            <person name="Wang J.Y."/>
            <person name="Lin Y.C."/>
            <person name="Xu Q."/>
            <person name="Chen L.J."/>
            <person name="Yoshida K."/>
            <person name="Fujiwara S."/>
            <person name="Wang Z.W."/>
            <person name="Zhang Y.Q."/>
            <person name="Mitsuda N."/>
            <person name="Wang M."/>
            <person name="Liu G.H."/>
            <person name="Pecoraro L."/>
            <person name="Huang H.X."/>
            <person name="Xiao X.J."/>
            <person name="Lin M."/>
            <person name="Wu X.Y."/>
            <person name="Wu W.L."/>
            <person name="Chen Y.Y."/>
            <person name="Chang S.B."/>
            <person name="Sakamoto S."/>
            <person name="Ohme-Takagi M."/>
            <person name="Yagi M."/>
            <person name="Zeng S.J."/>
            <person name="Shen C.Y."/>
            <person name="Yeh C.M."/>
            <person name="Luo Y.B."/>
            <person name="Tsai W.C."/>
            <person name="Van de Peer Y."/>
            <person name="Liu Z.J."/>
        </authorList>
    </citation>
    <scope>NUCLEOTIDE SEQUENCE [LARGE SCALE GENOMIC DNA]</scope>
    <source>
        <strain evidence="5">cv. Shenzhen</strain>
        <tissue evidence="4">Stem</tissue>
    </source>
</reference>
<feature type="region of interest" description="Disordered" evidence="2">
    <location>
        <begin position="304"/>
        <end position="329"/>
    </location>
</feature>
<dbReference type="InterPro" id="IPR047173">
    <property type="entry name" value="STRAD_A/B-like"/>
</dbReference>
<keyword evidence="5" id="KW-1185">Reference proteome</keyword>
<dbReference type="OrthoDB" id="248923at2759"/>
<feature type="region of interest" description="Disordered" evidence="2">
    <location>
        <begin position="179"/>
        <end position="203"/>
    </location>
</feature>
<evidence type="ECO:0000256" key="1">
    <source>
        <dbReference type="ARBA" id="ARBA00008874"/>
    </source>
</evidence>
<keyword evidence="4" id="KW-0808">Transferase</keyword>
<gene>
    <name evidence="4" type="ORF">AXF42_Ash020897</name>
</gene>
<sequence length="541" mass="60455">MCAAQGLKSVVFRHARAARQSRCLLFLLSLCFFLHLCVSLCFFLHLCVLLMTLQNAPPGLDYDRDKSCAQSFKEMVAMCLVKDQTKRPSAEKLLKHSFFKNAKPPDLSVKSLLVDLPPLWDRVKALQLKDAAQLALKKMPSAEQEALSQSEYQRGVSAWNFDIEDLKAQASLIQDDEGFAETKEDDGSLRHFRSKDPSTSGSIMEKSLATNEIGYRNNLGGSEASDYKSTIKIDNHLETELSDFSNQEGIDSFGKVRLKKDSVPSTSKHDPELRWKSHVGKKHQTYSGPILPMHCKSSEKWQTSERVEGESQFTDRLNRDAPKSPNISGLLMLPNRASANSLSAPIRCSGGYGDSLEDKARANVVQIKGRFSITSENVDLVKDVPLGSIPRRPSQPANHLPKDIINSLPASVLMPHLQNLFQQASFQQDLLTNLLNSLHQSDIVDAFQTGAQLETRNLENDALVDTAVTERERVLLIKISELQARMISLTDELTATRLKHIENIVIFLLLIRSSCTTHLQLQEQLNAVLSQEDGREEFDAT</sequence>
<dbReference type="Proteomes" id="UP000236161">
    <property type="component" value="Unassembled WGS sequence"/>
</dbReference>
<dbReference type="EC" id="2.7.11.1" evidence="4"/>
<evidence type="ECO:0000256" key="3">
    <source>
        <dbReference type="SAM" id="Phobius"/>
    </source>
</evidence>
<dbReference type="Gene3D" id="1.10.510.10">
    <property type="entry name" value="Transferase(Phosphotransferase) domain 1"/>
    <property type="match status" value="1"/>
</dbReference>
<dbReference type="GO" id="GO:0043539">
    <property type="term" value="F:protein serine/threonine kinase activator activity"/>
    <property type="evidence" value="ECO:0007669"/>
    <property type="project" value="InterPro"/>
</dbReference>
<keyword evidence="3" id="KW-0812">Transmembrane</keyword>
<dbReference type="SUPFAM" id="SSF56112">
    <property type="entry name" value="Protein kinase-like (PK-like)"/>
    <property type="match status" value="1"/>
</dbReference>
<dbReference type="PANTHER" id="PTHR48014:SF21">
    <property type="entry name" value="SERINE_THREONINE-PROTEIN KINASE FRAY2"/>
    <property type="match status" value="1"/>
</dbReference>
<evidence type="ECO:0000313" key="5">
    <source>
        <dbReference type="Proteomes" id="UP000236161"/>
    </source>
</evidence>
<dbReference type="InterPro" id="IPR011009">
    <property type="entry name" value="Kinase-like_dom_sf"/>
</dbReference>
<protein>
    <submittedName>
        <fullName evidence="4">Oxidative-stress responsive protein 1</fullName>
        <ecNumber evidence="4">2.7.11.1</ecNumber>
    </submittedName>
</protein>
<organism evidence="4 5">
    <name type="scientific">Apostasia shenzhenica</name>
    <dbReference type="NCBI Taxonomy" id="1088818"/>
    <lineage>
        <taxon>Eukaryota</taxon>
        <taxon>Viridiplantae</taxon>
        <taxon>Streptophyta</taxon>
        <taxon>Embryophyta</taxon>
        <taxon>Tracheophyta</taxon>
        <taxon>Spermatophyta</taxon>
        <taxon>Magnoliopsida</taxon>
        <taxon>Liliopsida</taxon>
        <taxon>Asparagales</taxon>
        <taxon>Orchidaceae</taxon>
        <taxon>Apostasioideae</taxon>
        <taxon>Apostasia</taxon>
    </lineage>
</organism>
<name>A0A2I0AD48_9ASPA</name>
<dbReference type="GO" id="GO:0004674">
    <property type="term" value="F:protein serine/threonine kinase activity"/>
    <property type="evidence" value="ECO:0007669"/>
    <property type="project" value="UniProtKB-EC"/>
</dbReference>
<proteinExistence type="inferred from homology"/>
<evidence type="ECO:0000256" key="2">
    <source>
        <dbReference type="SAM" id="MobiDB-lite"/>
    </source>
</evidence>
<dbReference type="PANTHER" id="PTHR48014">
    <property type="entry name" value="SERINE/THREONINE-PROTEIN KINASE FRAY2"/>
    <property type="match status" value="1"/>
</dbReference>
<accession>A0A2I0AD48</accession>
<dbReference type="AlphaFoldDB" id="A0A2I0AD48"/>
<feature type="compositionally biased region" description="Basic and acidic residues" evidence="2">
    <location>
        <begin position="180"/>
        <end position="189"/>
    </location>
</feature>
<keyword evidence="3" id="KW-1133">Transmembrane helix</keyword>
<dbReference type="STRING" id="1088818.A0A2I0AD48"/>
<evidence type="ECO:0000313" key="4">
    <source>
        <dbReference type="EMBL" id="PKA53474.1"/>
    </source>
</evidence>
<dbReference type="EMBL" id="KZ451995">
    <property type="protein sequence ID" value="PKA53474.1"/>
    <property type="molecule type" value="Genomic_DNA"/>
</dbReference>
<comment type="similarity">
    <text evidence="1">Belongs to the protein kinase superfamily. STE Ser/Thr protein kinase family. STE20 subfamily.</text>
</comment>